<sequence length="133" mass="16093">MTKKRVALSYDSTPRLENSIDNMVSALEEKVQENNLDKNLPLFYILDLTPVMEEQINNEEYETPVILLTEQMLRLKHLLQPRESFVHWVLLRLHLFHLVCYHLMMDLWIDLQMQLIWVMEIFHGFWILLLHFS</sequence>
<accession>A0A7S1YRV7</accession>
<gene>
    <name evidence="2" type="ORF">DBRI1063_LOCUS3725</name>
</gene>
<evidence type="ECO:0000313" key="2">
    <source>
        <dbReference type="EMBL" id="CAD9317317.1"/>
    </source>
</evidence>
<feature type="transmembrane region" description="Helical" evidence="1">
    <location>
        <begin position="85"/>
        <end position="105"/>
    </location>
</feature>
<keyword evidence="1" id="KW-0812">Transmembrane</keyword>
<reference evidence="2" key="1">
    <citation type="submission" date="2021-01" db="EMBL/GenBank/DDBJ databases">
        <authorList>
            <person name="Corre E."/>
            <person name="Pelletier E."/>
            <person name="Niang G."/>
            <person name="Scheremetjew M."/>
            <person name="Finn R."/>
            <person name="Kale V."/>
            <person name="Holt S."/>
            <person name="Cochrane G."/>
            <person name="Meng A."/>
            <person name="Brown T."/>
            <person name="Cohen L."/>
        </authorList>
    </citation>
    <scope>NUCLEOTIDE SEQUENCE</scope>
    <source>
        <strain evidence="2">Pop2</strain>
    </source>
</reference>
<protein>
    <submittedName>
        <fullName evidence="2">Uncharacterized protein</fullName>
    </submittedName>
</protein>
<evidence type="ECO:0000256" key="1">
    <source>
        <dbReference type="SAM" id="Phobius"/>
    </source>
</evidence>
<name>A0A7S1YRV7_9STRA</name>
<feature type="transmembrane region" description="Helical" evidence="1">
    <location>
        <begin position="111"/>
        <end position="132"/>
    </location>
</feature>
<dbReference type="AlphaFoldDB" id="A0A7S1YRV7"/>
<proteinExistence type="predicted"/>
<keyword evidence="1" id="KW-1133">Transmembrane helix</keyword>
<dbReference type="EMBL" id="HBGN01005764">
    <property type="protein sequence ID" value="CAD9317317.1"/>
    <property type="molecule type" value="Transcribed_RNA"/>
</dbReference>
<keyword evidence="1" id="KW-0472">Membrane</keyword>
<organism evidence="2">
    <name type="scientific">Ditylum brightwellii</name>
    <dbReference type="NCBI Taxonomy" id="49249"/>
    <lineage>
        <taxon>Eukaryota</taxon>
        <taxon>Sar</taxon>
        <taxon>Stramenopiles</taxon>
        <taxon>Ochrophyta</taxon>
        <taxon>Bacillariophyta</taxon>
        <taxon>Mediophyceae</taxon>
        <taxon>Lithodesmiophycidae</taxon>
        <taxon>Lithodesmiales</taxon>
        <taxon>Lithodesmiaceae</taxon>
        <taxon>Ditylum</taxon>
    </lineage>
</organism>